<dbReference type="PANTHER" id="PTHR10788">
    <property type="entry name" value="TREHALOSE-6-PHOSPHATE SYNTHASE"/>
    <property type="match status" value="1"/>
</dbReference>
<evidence type="ECO:0000256" key="6">
    <source>
        <dbReference type="ARBA" id="ARBA00022676"/>
    </source>
</evidence>
<dbReference type="CDD" id="cd03788">
    <property type="entry name" value="GT20_TPS"/>
    <property type="match status" value="1"/>
</dbReference>
<evidence type="ECO:0000256" key="2">
    <source>
        <dbReference type="ARBA" id="ARBA00008799"/>
    </source>
</evidence>
<feature type="region of interest" description="Disordered" evidence="10">
    <location>
        <begin position="466"/>
        <end position="512"/>
    </location>
</feature>
<comment type="similarity">
    <text evidence="2 9">Belongs to the glycosyltransferase 20 family.</text>
</comment>
<proteinExistence type="inferred from homology"/>
<evidence type="ECO:0000256" key="4">
    <source>
        <dbReference type="ARBA" id="ARBA00012538"/>
    </source>
</evidence>
<dbReference type="EMBL" id="AP018560">
    <property type="protein sequence ID" value="BBD80924.1"/>
    <property type="molecule type" value="Genomic_DNA"/>
</dbReference>
<name>A0A2Z6E8B5_9GAMM</name>
<dbReference type="Gene3D" id="3.40.50.2000">
    <property type="entry name" value="Glycogen Phosphorylase B"/>
    <property type="match status" value="2"/>
</dbReference>
<keyword evidence="7 9" id="KW-0808">Transferase</keyword>
<keyword evidence="6 9" id="KW-0328">Glycosyltransferase</keyword>
<evidence type="ECO:0000313" key="11">
    <source>
        <dbReference type="EMBL" id="BBD80924.1"/>
    </source>
</evidence>
<feature type="compositionally biased region" description="Low complexity" evidence="10">
    <location>
        <begin position="466"/>
        <end position="497"/>
    </location>
</feature>
<comment type="pathway">
    <text evidence="1 9">Glycan biosynthesis; trehalose biosynthesis.</text>
</comment>
<gene>
    <name evidence="11" type="ORF">ALSL_2299</name>
</gene>
<sequence length="512" mass="56832">MNAAQASGGRLVVVSNRVAMPREVATGGLASAMRAALAERGGLWFGWSGKVTERPQMHRSHEGGIDYVTIDLDRADYCDYYAGFANRALWPLFHYRPDLVDYQRSHLEGYLRVNRLFAQKLAKLLRPDDVLWVHDYHLIPLAAMLRELGVRNRIGFFLHIPLPAAELLIVLPRHRELLGTLASYDLVGLHTVRDLRALENYFLHEIGGAMRPGGRLRAPDGRVFQAGVFPISIDTAAVAQAARDSVKLPAVQQLKESVQDRALIIGVDRLDYSKGLPQRFAAFAQLLEETPELRQQVIYLQIAPPSRSDVPEYRNLRRELERAAGHINGKYATPDWVPIRYVNQSFPHEVLSGYYRAARVGLVTPLRDGMNLVAKEYVASQNPEDPGVLVLSRFAGAAQELGDTLLVNPADLTEVTEALVRALSMSLRERKARWRAMMDVLEKHDLTAWRESFLEALYATRLVQAPSPAQAPAAAPPSAQSAPPAAAPAPRASSSQSKVAKRPLAAPSRRHE</sequence>
<dbReference type="RefSeq" id="WP_126539279.1">
    <property type="nucleotide sequence ID" value="NZ_AP018560.1"/>
</dbReference>
<dbReference type="SUPFAM" id="SSF53756">
    <property type="entry name" value="UDP-Glycosyltransferase/glycogen phosphorylase"/>
    <property type="match status" value="1"/>
</dbReference>
<dbReference type="FunFam" id="3.40.50.2000:FF:000024">
    <property type="entry name" value="Trehalose-6-phosphate synthase"/>
    <property type="match status" value="1"/>
</dbReference>
<dbReference type="Proteomes" id="UP000270530">
    <property type="component" value="Chromosome"/>
</dbReference>
<accession>A0A2Z6E8B5</accession>
<comment type="function">
    <text evidence="9">Probably involved in the osmoprotection via the biosynthesis of trehalose. Catalyzes the transfer of glucose from UDP-alpha-D-glucose (UDP-Glc) to D-glucose 6-phosphate (Glc-6-P) to form trehalose-6-phosphate. Acts with retention of the anomeric configuration of the UDP-sugar donor.</text>
</comment>
<dbReference type="AlphaFoldDB" id="A0A2Z6E8B5"/>
<comment type="catalytic activity">
    <reaction evidence="8 9">
        <text>D-glucose 6-phosphate + UDP-alpha-D-glucose = alpha,alpha-trehalose 6-phosphate + UDP + H(+)</text>
        <dbReference type="Rhea" id="RHEA:18889"/>
        <dbReference type="ChEBI" id="CHEBI:15378"/>
        <dbReference type="ChEBI" id="CHEBI:58223"/>
        <dbReference type="ChEBI" id="CHEBI:58429"/>
        <dbReference type="ChEBI" id="CHEBI:58885"/>
        <dbReference type="ChEBI" id="CHEBI:61548"/>
        <dbReference type="EC" id="2.4.1.15"/>
    </reaction>
</comment>
<reference evidence="12" key="1">
    <citation type="submission" date="2018-04" db="EMBL/GenBank/DDBJ databases">
        <authorList>
            <person name="Watanabe M."/>
            <person name="Kojima H."/>
        </authorList>
    </citation>
    <scope>NUCLEOTIDE SEQUENCE [LARGE SCALE GENOMIC DNA]</scope>
    <source>
        <strain evidence="12">Dysh456</strain>
    </source>
</reference>
<protein>
    <recommendedName>
        <fullName evidence="5 9">Trehalose-6-phosphate synthase</fullName>
        <ecNumber evidence="4 9">2.4.1.15</ecNumber>
    </recommendedName>
    <alternativeName>
        <fullName evidence="9">Osmoregulatory trehalose synthesis protein A</fullName>
    </alternativeName>
    <alternativeName>
        <fullName evidence="9">UDP-glucose-glucosephosphate glucosyltransferase</fullName>
    </alternativeName>
</protein>
<reference evidence="12" key="2">
    <citation type="submission" date="2018-06" db="EMBL/GenBank/DDBJ databases">
        <title>Genome sequence of Rhodanobacteraceae bacterium strain Dysh456.</title>
        <authorList>
            <person name="Fukui M."/>
        </authorList>
    </citation>
    <scope>NUCLEOTIDE SEQUENCE [LARGE SCALE GENOMIC DNA]</scope>
    <source>
        <strain evidence="12">Dysh456</strain>
    </source>
</reference>
<dbReference type="GO" id="GO:0005992">
    <property type="term" value="P:trehalose biosynthetic process"/>
    <property type="evidence" value="ECO:0007669"/>
    <property type="project" value="UniProtKB-UniRule"/>
</dbReference>
<dbReference type="UniPathway" id="UPA00299"/>
<dbReference type="InterPro" id="IPR012766">
    <property type="entry name" value="Trehalose_OtsA"/>
</dbReference>
<dbReference type="OrthoDB" id="9815690at2"/>
<evidence type="ECO:0000256" key="10">
    <source>
        <dbReference type="SAM" id="MobiDB-lite"/>
    </source>
</evidence>
<dbReference type="EC" id="2.4.1.15" evidence="4 9"/>
<dbReference type="KEGG" id="rbd:ALSL_2299"/>
<evidence type="ECO:0000256" key="1">
    <source>
        <dbReference type="ARBA" id="ARBA00005199"/>
    </source>
</evidence>
<evidence type="ECO:0000256" key="5">
    <source>
        <dbReference type="ARBA" id="ARBA00018539"/>
    </source>
</evidence>
<organism evidence="11 12">
    <name type="scientific">Aerosticca soli</name>
    <dbReference type="NCBI Taxonomy" id="2010829"/>
    <lineage>
        <taxon>Bacteria</taxon>
        <taxon>Pseudomonadati</taxon>
        <taxon>Pseudomonadota</taxon>
        <taxon>Gammaproteobacteria</taxon>
        <taxon>Lysobacterales</taxon>
        <taxon>Rhodanobacteraceae</taxon>
        <taxon>Aerosticca</taxon>
    </lineage>
</organism>
<evidence type="ECO:0000256" key="9">
    <source>
        <dbReference type="RuleBase" id="RU362045"/>
    </source>
</evidence>
<comment type="subunit">
    <text evidence="3 9">Homotetramer.</text>
</comment>
<dbReference type="GO" id="GO:0003825">
    <property type="term" value="F:alpha,alpha-trehalose-phosphate synthase (UDP-forming) activity"/>
    <property type="evidence" value="ECO:0007669"/>
    <property type="project" value="UniProtKB-UniRule"/>
</dbReference>
<dbReference type="Pfam" id="PF00982">
    <property type="entry name" value="Glyco_transf_20"/>
    <property type="match status" value="1"/>
</dbReference>
<dbReference type="NCBIfam" id="TIGR02400">
    <property type="entry name" value="trehalose_OtsA"/>
    <property type="match status" value="1"/>
</dbReference>
<evidence type="ECO:0000256" key="3">
    <source>
        <dbReference type="ARBA" id="ARBA00011881"/>
    </source>
</evidence>
<evidence type="ECO:0000313" key="12">
    <source>
        <dbReference type="Proteomes" id="UP000270530"/>
    </source>
</evidence>
<evidence type="ECO:0000256" key="7">
    <source>
        <dbReference type="ARBA" id="ARBA00022679"/>
    </source>
</evidence>
<dbReference type="PANTHER" id="PTHR10788:SF106">
    <property type="entry name" value="BCDNA.GH08860"/>
    <property type="match status" value="1"/>
</dbReference>
<keyword evidence="12" id="KW-1185">Reference proteome</keyword>
<evidence type="ECO:0000256" key="8">
    <source>
        <dbReference type="ARBA" id="ARBA00048039"/>
    </source>
</evidence>
<dbReference type="InterPro" id="IPR001830">
    <property type="entry name" value="Glyco_trans_20"/>
</dbReference>